<feature type="region of interest" description="Disordered" evidence="1">
    <location>
        <begin position="36"/>
        <end position="65"/>
    </location>
</feature>
<reference evidence="2" key="1">
    <citation type="journal article" date="2021" name="Proc. Natl. Acad. Sci. U.S.A.">
        <title>A Catalog of Tens of Thousands of Viruses from Human Metagenomes Reveals Hidden Associations with Chronic Diseases.</title>
        <authorList>
            <person name="Tisza M.J."/>
            <person name="Buck C.B."/>
        </authorList>
    </citation>
    <scope>NUCLEOTIDE SEQUENCE</scope>
    <source>
        <strain evidence="2">Ct5xZ3</strain>
    </source>
</reference>
<evidence type="ECO:0000313" key="2">
    <source>
        <dbReference type="EMBL" id="DAE92134.1"/>
    </source>
</evidence>
<proteinExistence type="predicted"/>
<evidence type="ECO:0000256" key="1">
    <source>
        <dbReference type="SAM" id="MobiDB-lite"/>
    </source>
</evidence>
<feature type="compositionally biased region" description="Basic and acidic residues" evidence="1">
    <location>
        <begin position="56"/>
        <end position="65"/>
    </location>
</feature>
<dbReference type="EMBL" id="BK057794">
    <property type="protein sequence ID" value="DAE92134.1"/>
    <property type="molecule type" value="Genomic_DNA"/>
</dbReference>
<protein>
    <submittedName>
        <fullName evidence="2">Uncharacterized protein</fullName>
    </submittedName>
</protein>
<sequence length="65" mass="7215">MPESCRSRSARQCERLKEPVSAPGVILAKNVTGRYIPEPGADRNTRKPQVAMAKAANKERAYDED</sequence>
<organism evidence="2">
    <name type="scientific">Myoviridae sp. ct5xZ3</name>
    <dbReference type="NCBI Taxonomy" id="2827601"/>
    <lineage>
        <taxon>Viruses</taxon>
        <taxon>Duplodnaviria</taxon>
        <taxon>Heunggongvirae</taxon>
        <taxon>Uroviricota</taxon>
        <taxon>Caudoviricetes</taxon>
    </lineage>
</organism>
<accession>A0A8S5RRP9</accession>
<name>A0A8S5RRP9_9CAUD</name>